<keyword evidence="6" id="KW-0843">Virulence</keyword>
<dbReference type="InterPro" id="IPR007312">
    <property type="entry name" value="Phosphoesterase"/>
</dbReference>
<dbReference type="RefSeq" id="WP_179565024.1">
    <property type="nucleotide sequence ID" value="NZ_JACBZY010000001.1"/>
</dbReference>
<evidence type="ECO:0000313" key="9">
    <source>
        <dbReference type="EMBL" id="NYG97966.1"/>
    </source>
</evidence>
<comment type="catalytic activity">
    <reaction evidence="7">
        <text>a 1,2-diacyl-sn-glycero-3-phosphocholine + H2O = phosphocholine + a 1,2-diacyl-sn-glycerol + H(+)</text>
        <dbReference type="Rhea" id="RHEA:10604"/>
        <dbReference type="ChEBI" id="CHEBI:15377"/>
        <dbReference type="ChEBI" id="CHEBI:15378"/>
        <dbReference type="ChEBI" id="CHEBI:17815"/>
        <dbReference type="ChEBI" id="CHEBI:57643"/>
        <dbReference type="ChEBI" id="CHEBI:295975"/>
        <dbReference type="EC" id="3.1.4.3"/>
    </reaction>
    <physiologicalReaction direction="left-to-right" evidence="7">
        <dbReference type="Rhea" id="RHEA:10605"/>
    </physiologicalReaction>
</comment>
<evidence type="ECO:0000256" key="6">
    <source>
        <dbReference type="ARBA" id="ARBA00023026"/>
    </source>
</evidence>
<dbReference type="EC" id="3.1.4.3" evidence="3"/>
<organism evidence="9 10">
    <name type="scientific">Schumannella luteola</name>
    <dbReference type="NCBI Taxonomy" id="472059"/>
    <lineage>
        <taxon>Bacteria</taxon>
        <taxon>Bacillati</taxon>
        <taxon>Actinomycetota</taxon>
        <taxon>Actinomycetes</taxon>
        <taxon>Micrococcales</taxon>
        <taxon>Microbacteriaceae</taxon>
        <taxon>Schumannella</taxon>
    </lineage>
</organism>
<dbReference type="InterPro" id="IPR017850">
    <property type="entry name" value="Alkaline_phosphatase_core_sf"/>
</dbReference>
<feature type="compositionally biased region" description="Low complexity" evidence="8">
    <location>
        <begin position="10"/>
        <end position="22"/>
    </location>
</feature>
<evidence type="ECO:0000256" key="7">
    <source>
        <dbReference type="ARBA" id="ARBA00048421"/>
    </source>
</evidence>
<evidence type="ECO:0000256" key="5">
    <source>
        <dbReference type="ARBA" id="ARBA00022801"/>
    </source>
</evidence>
<dbReference type="PANTHER" id="PTHR31956">
    <property type="entry name" value="NON-SPECIFIC PHOSPHOLIPASE C4-RELATED"/>
    <property type="match status" value="1"/>
</dbReference>
<feature type="region of interest" description="Disordered" evidence="8">
    <location>
        <begin position="1"/>
        <end position="25"/>
    </location>
</feature>
<dbReference type="AlphaFoldDB" id="A0A852Y4W5"/>
<reference evidence="9 10" key="1">
    <citation type="submission" date="2020-07" db="EMBL/GenBank/DDBJ databases">
        <title>Sequencing the genomes of 1000 actinobacteria strains.</title>
        <authorList>
            <person name="Klenk H.-P."/>
        </authorList>
    </citation>
    <scope>NUCLEOTIDE SEQUENCE [LARGE SCALE GENOMIC DNA]</scope>
    <source>
        <strain evidence="9 10">DSM 23141</strain>
    </source>
</reference>
<comment type="caution">
    <text evidence="9">The sequence shown here is derived from an EMBL/GenBank/DDBJ whole genome shotgun (WGS) entry which is preliminary data.</text>
</comment>
<protein>
    <recommendedName>
        <fullName evidence="3">phospholipase C</fullName>
        <ecNumber evidence="3">3.1.4.3</ecNumber>
    </recommendedName>
</protein>
<evidence type="ECO:0000256" key="8">
    <source>
        <dbReference type="SAM" id="MobiDB-lite"/>
    </source>
</evidence>
<dbReference type="PANTHER" id="PTHR31956:SF1">
    <property type="entry name" value="NON-SPECIFIC PHOSPHOLIPASE C1"/>
    <property type="match status" value="1"/>
</dbReference>
<sequence>MADDNDQSARDATPAAGAADDSATSRRRFLRRAGIGVAGAAIGAAGAAGAIAAAQGRFGAGDDPDDVYGFTPLKARPEPGFDHVVVLMFENRSFDHILGRLYPDGAPRGQRFEGLQQGEHVNVHPDGTRVEAHVYEGSTDWVMSQPDPDPGEFYAHVNTQWFGVVDPPSNERPAENGYTAPYNAPADASTARPDMSGFVHDYVVNYRLERGAEPTPEQYRPVMGGFAPEMLPVLSTLARSFAVYDHWHCAVPSQTFCNRAFFHASTSHGFVTNAENGGQQKWLDASHGETIFNRLEEAGRSWRVYYDADQVVSLTGMLHAPVLEKYWKSNFRSMEQFHEDARTGKLPGYAFIEPRMVFDHNDMHPPQNRVRYPHLPGEESYDVATSDMRAGEALLAEVYGAVRAGSSTTGSNALNTLLLATFDEHGGIYDHVPPPAATPPSGEPVAGEWDFTFDRLGGRVPAIAISAYTRAGSVINDEMHHGSLVKTICEQHGLEPLTHRDAEATSMRNVVNLTTPRQPALWPDVTPVYVPANPERKPRARPTGEHAAHPLTAPARSLIGLLLAKYEPQAAVPDTFADAYDVLHKHGEQLFGARD</sequence>
<proteinExistence type="inferred from homology"/>
<evidence type="ECO:0000256" key="4">
    <source>
        <dbReference type="ARBA" id="ARBA00022512"/>
    </source>
</evidence>
<dbReference type="Pfam" id="PF04185">
    <property type="entry name" value="Phosphoesterase"/>
    <property type="match status" value="1"/>
</dbReference>
<evidence type="ECO:0000256" key="3">
    <source>
        <dbReference type="ARBA" id="ARBA00012018"/>
    </source>
</evidence>
<dbReference type="Gene3D" id="3.40.720.10">
    <property type="entry name" value="Alkaline Phosphatase, subunit A"/>
    <property type="match status" value="1"/>
</dbReference>
<keyword evidence="4" id="KW-0134">Cell wall</keyword>
<evidence type="ECO:0000313" key="10">
    <source>
        <dbReference type="Proteomes" id="UP000553888"/>
    </source>
</evidence>
<dbReference type="PROSITE" id="PS51318">
    <property type="entry name" value="TAT"/>
    <property type="match status" value="1"/>
</dbReference>
<gene>
    <name evidence="9" type="ORF">BJ979_000592</name>
</gene>
<accession>A0A852Y4W5</accession>
<dbReference type="Proteomes" id="UP000553888">
    <property type="component" value="Unassembled WGS sequence"/>
</dbReference>
<dbReference type="EMBL" id="JACBZY010000001">
    <property type="protein sequence ID" value="NYG97966.1"/>
    <property type="molecule type" value="Genomic_DNA"/>
</dbReference>
<dbReference type="InterPro" id="IPR006311">
    <property type="entry name" value="TAT_signal"/>
</dbReference>
<name>A0A852Y4W5_9MICO</name>
<keyword evidence="5 9" id="KW-0378">Hydrolase</keyword>
<evidence type="ECO:0000256" key="2">
    <source>
        <dbReference type="ARBA" id="ARBA00009717"/>
    </source>
</evidence>
<keyword evidence="10" id="KW-1185">Reference proteome</keyword>
<evidence type="ECO:0000256" key="1">
    <source>
        <dbReference type="ARBA" id="ARBA00004191"/>
    </source>
</evidence>
<dbReference type="GO" id="GO:0009395">
    <property type="term" value="P:phospholipid catabolic process"/>
    <property type="evidence" value="ECO:0007669"/>
    <property type="project" value="TreeGrafter"/>
</dbReference>
<dbReference type="GO" id="GO:0034480">
    <property type="term" value="F:phosphatidylcholine phospholipase C activity"/>
    <property type="evidence" value="ECO:0007669"/>
    <property type="project" value="UniProtKB-EC"/>
</dbReference>
<comment type="subcellular location">
    <subcellularLocation>
        <location evidence="1">Secreted</location>
        <location evidence="1">Cell wall</location>
    </subcellularLocation>
</comment>
<keyword evidence="4" id="KW-0964">Secreted</keyword>
<comment type="similarity">
    <text evidence="2">Belongs to the bacterial phospholipase C family.</text>
</comment>